<evidence type="ECO:0008006" key="5">
    <source>
        <dbReference type="Google" id="ProtNLM"/>
    </source>
</evidence>
<keyword evidence="4" id="KW-1185">Reference proteome</keyword>
<name>A0ABU2LAF0_9ACTN</name>
<keyword evidence="2" id="KW-0812">Transmembrane</keyword>
<keyword evidence="2" id="KW-1133">Transmembrane helix</keyword>
<feature type="compositionally biased region" description="Basic and acidic residues" evidence="1">
    <location>
        <begin position="20"/>
        <end position="42"/>
    </location>
</feature>
<accession>A0ABU2LAF0</accession>
<evidence type="ECO:0000256" key="1">
    <source>
        <dbReference type="SAM" id="MobiDB-lite"/>
    </source>
</evidence>
<gene>
    <name evidence="3" type="ORF">RM780_16105</name>
</gene>
<evidence type="ECO:0000313" key="3">
    <source>
        <dbReference type="EMBL" id="MDT0308471.1"/>
    </source>
</evidence>
<evidence type="ECO:0000313" key="4">
    <source>
        <dbReference type="Proteomes" id="UP001183388"/>
    </source>
</evidence>
<dbReference type="Proteomes" id="UP001183388">
    <property type="component" value="Unassembled WGS sequence"/>
</dbReference>
<feature type="region of interest" description="Disordered" evidence="1">
    <location>
        <begin position="374"/>
        <end position="458"/>
    </location>
</feature>
<keyword evidence="2" id="KW-0472">Membrane</keyword>
<organism evidence="3 4">
    <name type="scientific">Streptomyces boetiae</name>
    <dbReference type="NCBI Taxonomy" id="3075541"/>
    <lineage>
        <taxon>Bacteria</taxon>
        <taxon>Bacillati</taxon>
        <taxon>Actinomycetota</taxon>
        <taxon>Actinomycetes</taxon>
        <taxon>Kitasatosporales</taxon>
        <taxon>Streptomycetaceae</taxon>
        <taxon>Streptomyces</taxon>
    </lineage>
</organism>
<comment type="caution">
    <text evidence="3">The sequence shown here is derived from an EMBL/GenBank/DDBJ whole genome shotgun (WGS) entry which is preliminary data.</text>
</comment>
<feature type="transmembrane region" description="Helical" evidence="2">
    <location>
        <begin position="162"/>
        <end position="181"/>
    </location>
</feature>
<feature type="region of interest" description="Disordered" evidence="1">
    <location>
        <begin position="139"/>
        <end position="158"/>
    </location>
</feature>
<dbReference type="EMBL" id="JAVREN010000022">
    <property type="protein sequence ID" value="MDT0308471.1"/>
    <property type="molecule type" value="Genomic_DNA"/>
</dbReference>
<reference evidence="4" key="1">
    <citation type="submission" date="2023-07" db="EMBL/GenBank/DDBJ databases">
        <title>30 novel species of actinomycetes from the DSMZ collection.</title>
        <authorList>
            <person name="Nouioui I."/>
        </authorList>
    </citation>
    <scope>NUCLEOTIDE SEQUENCE [LARGE SCALE GENOMIC DNA]</scope>
    <source>
        <strain evidence="4">DSM 44917</strain>
    </source>
</reference>
<sequence>MNDRDPGLPPPPGDGPAARHTPEKRPAPARAHARDGARDGRSPADAPAEDPGAARDNGPGAARDNGPGGVPAGASDGAPGHGTEDIPVGAADGGPRGVAPGSRAAGGRSDAGTPRHGPASVDPEEALRRLLRDVVDGVEPSRGSLERLQRAVPSRRRRRKQALVGAAAAVALLGLGAPLLMSTASQIGGGGHGGATVADGHGAFEGGLATDGENGPLDGFPSDGESPLPAGPGGGEPGSGTEPGEDPGAETTGVPSGPGGSLNVISPACGRGQLGQVRTELDPPDAQGRIYGLIRLANVSDETCRVDGTGELAALPAATGQEATSDVQIVDRTEGDRATGLPAPDEAVEELVLPPGGAYEVRFAWVPESSAAASGTCEAAPAGPGPEPSETPPTETADPLAAEGAAPGEPGGDGTTSEDGGGEPSGGGDPTSGGSGGDGSETPADDAVVLRYTPEAGAPEAAEIRLEGTCTGTVYRTGVLEASPA</sequence>
<evidence type="ECO:0000256" key="2">
    <source>
        <dbReference type="SAM" id="Phobius"/>
    </source>
</evidence>
<protein>
    <recommendedName>
        <fullName evidence="5">DUF4232 domain-containing protein</fullName>
    </recommendedName>
</protein>
<feature type="compositionally biased region" description="Low complexity" evidence="1">
    <location>
        <begin position="97"/>
        <end position="112"/>
    </location>
</feature>
<dbReference type="RefSeq" id="WP_311631419.1">
    <property type="nucleotide sequence ID" value="NZ_JAVREN010000022.1"/>
</dbReference>
<feature type="region of interest" description="Disordered" evidence="1">
    <location>
        <begin position="202"/>
        <end position="269"/>
    </location>
</feature>
<feature type="compositionally biased region" description="Low complexity" evidence="1">
    <location>
        <begin position="392"/>
        <end position="408"/>
    </location>
</feature>
<feature type="compositionally biased region" description="Gly residues" evidence="1">
    <location>
        <begin position="422"/>
        <end position="439"/>
    </location>
</feature>
<proteinExistence type="predicted"/>
<feature type="region of interest" description="Disordered" evidence="1">
    <location>
        <begin position="1"/>
        <end position="125"/>
    </location>
</feature>
<feature type="compositionally biased region" description="Low complexity" evidence="1">
    <location>
        <begin position="43"/>
        <end position="56"/>
    </location>
</feature>